<evidence type="ECO:0000313" key="3">
    <source>
        <dbReference type="Proteomes" id="UP000008311"/>
    </source>
</evidence>
<feature type="compositionally biased region" description="Basic and acidic residues" evidence="1">
    <location>
        <begin position="82"/>
        <end position="94"/>
    </location>
</feature>
<protein>
    <submittedName>
        <fullName evidence="2">Uncharacterized protein</fullName>
    </submittedName>
</protein>
<feature type="compositionally biased region" description="Basic and acidic residues" evidence="1">
    <location>
        <begin position="29"/>
        <end position="44"/>
    </location>
</feature>
<feature type="region of interest" description="Disordered" evidence="1">
    <location>
        <begin position="80"/>
        <end position="103"/>
    </location>
</feature>
<organism evidence="2 3">
    <name type="scientific">Ricinus communis</name>
    <name type="common">Castor bean</name>
    <dbReference type="NCBI Taxonomy" id="3988"/>
    <lineage>
        <taxon>Eukaryota</taxon>
        <taxon>Viridiplantae</taxon>
        <taxon>Streptophyta</taxon>
        <taxon>Embryophyta</taxon>
        <taxon>Tracheophyta</taxon>
        <taxon>Spermatophyta</taxon>
        <taxon>Magnoliopsida</taxon>
        <taxon>eudicotyledons</taxon>
        <taxon>Gunneridae</taxon>
        <taxon>Pentapetalae</taxon>
        <taxon>rosids</taxon>
        <taxon>fabids</taxon>
        <taxon>Malpighiales</taxon>
        <taxon>Euphorbiaceae</taxon>
        <taxon>Acalyphoideae</taxon>
        <taxon>Acalypheae</taxon>
        <taxon>Ricinus</taxon>
    </lineage>
</organism>
<reference evidence="3" key="1">
    <citation type="journal article" date="2010" name="Nat. Biotechnol.">
        <title>Draft genome sequence of the oilseed species Ricinus communis.</title>
        <authorList>
            <person name="Chan A.P."/>
            <person name="Crabtree J."/>
            <person name="Zhao Q."/>
            <person name="Lorenzi H."/>
            <person name="Orvis J."/>
            <person name="Puiu D."/>
            <person name="Melake-Berhan A."/>
            <person name="Jones K.M."/>
            <person name="Redman J."/>
            <person name="Chen G."/>
            <person name="Cahoon E.B."/>
            <person name="Gedil M."/>
            <person name="Stanke M."/>
            <person name="Haas B.J."/>
            <person name="Wortman J.R."/>
            <person name="Fraser-Liggett C.M."/>
            <person name="Ravel J."/>
            <person name="Rabinowicz P.D."/>
        </authorList>
    </citation>
    <scope>NUCLEOTIDE SEQUENCE [LARGE SCALE GENOMIC DNA]</scope>
    <source>
        <strain evidence="3">cv. Hale</strain>
    </source>
</reference>
<feature type="non-terminal residue" evidence="2">
    <location>
        <position position="1"/>
    </location>
</feature>
<keyword evidence="3" id="KW-1185">Reference proteome</keyword>
<dbReference type="Proteomes" id="UP000008311">
    <property type="component" value="Unassembled WGS sequence"/>
</dbReference>
<gene>
    <name evidence="2" type="ORF">RCOM_1812730</name>
</gene>
<accession>B9TL47</accession>
<proteinExistence type="predicted"/>
<feature type="region of interest" description="Disordered" evidence="1">
    <location>
        <begin position="24"/>
        <end position="44"/>
    </location>
</feature>
<feature type="compositionally biased region" description="Gly residues" evidence="1">
    <location>
        <begin position="134"/>
        <end position="146"/>
    </location>
</feature>
<name>B9TL47_RICCO</name>
<evidence type="ECO:0000256" key="1">
    <source>
        <dbReference type="SAM" id="MobiDB-lite"/>
    </source>
</evidence>
<feature type="region of interest" description="Disordered" evidence="1">
    <location>
        <begin position="124"/>
        <end position="146"/>
    </location>
</feature>
<evidence type="ECO:0000313" key="2">
    <source>
        <dbReference type="EMBL" id="EEF23417.1"/>
    </source>
</evidence>
<dbReference type="InParanoid" id="B9TL47"/>
<sequence length="146" mass="16014">EAPDAAAAGVGRRAPDQIDAALQLGEHAGGADKQRDETDHQRDHAIAGIARPFQDCTHRLCAIAADQRIELLQDRRLRRVAAKREPGDRDHDQQQWRQRKDRVVRDSRAHARCAVADPRFDRVPEGEAQRLPGEGCGGVGLGVHAG</sequence>
<dbReference type="EMBL" id="EQ986186">
    <property type="protein sequence ID" value="EEF23417.1"/>
    <property type="molecule type" value="Genomic_DNA"/>
</dbReference>
<dbReference type="AlphaFoldDB" id="B9TL47"/>